<reference evidence="8 9" key="1">
    <citation type="submission" date="2020-08" db="EMBL/GenBank/DDBJ databases">
        <title>Genome public.</title>
        <authorList>
            <person name="Liu C."/>
            <person name="Sun Q."/>
        </authorList>
    </citation>
    <scope>NUCLEOTIDE SEQUENCE [LARGE SCALE GENOMIC DNA]</scope>
    <source>
        <strain evidence="8 9">BX1</strain>
    </source>
</reference>
<dbReference type="EMBL" id="JACRTB010000003">
    <property type="protein sequence ID" value="MBC8575262.1"/>
    <property type="molecule type" value="Genomic_DNA"/>
</dbReference>
<evidence type="ECO:0000256" key="3">
    <source>
        <dbReference type="ARBA" id="ARBA00022692"/>
    </source>
</evidence>
<feature type="transmembrane region" description="Helical" evidence="6">
    <location>
        <begin position="436"/>
        <end position="458"/>
    </location>
</feature>
<feature type="transmembrane region" description="Helical" evidence="6">
    <location>
        <begin position="277"/>
        <end position="307"/>
    </location>
</feature>
<comment type="caution">
    <text evidence="8">The sequence shown here is derived from an EMBL/GenBank/DDBJ whole genome shotgun (WGS) entry which is preliminary data.</text>
</comment>
<evidence type="ECO:0000313" key="8">
    <source>
        <dbReference type="EMBL" id="MBC8575262.1"/>
    </source>
</evidence>
<evidence type="ECO:0000256" key="5">
    <source>
        <dbReference type="ARBA" id="ARBA00023136"/>
    </source>
</evidence>
<keyword evidence="4 6" id="KW-1133">Transmembrane helix</keyword>
<evidence type="ECO:0000256" key="4">
    <source>
        <dbReference type="ARBA" id="ARBA00022989"/>
    </source>
</evidence>
<comment type="subcellular location">
    <subcellularLocation>
        <location evidence="1">Cell membrane</location>
        <topology evidence="1">Multi-pass membrane protein</topology>
    </subcellularLocation>
</comment>
<dbReference type="InterPro" id="IPR052159">
    <property type="entry name" value="Competence_DNA_uptake"/>
</dbReference>
<dbReference type="PANTHER" id="PTHR30619">
    <property type="entry name" value="DNA INTERNALIZATION/COMPETENCE PROTEIN COMEC/REC2"/>
    <property type="match status" value="1"/>
</dbReference>
<dbReference type="Proteomes" id="UP000658131">
    <property type="component" value="Unassembled WGS sequence"/>
</dbReference>
<sequence length="680" mass="72001">MKTLQNQTAALRMPLSALGAVRRSLFWMGCAFLLTVWLLLALPGWTFLPCAAGGILCIGWLSQGSPRHFLPLLALFSLLGLAAVLGHRGLIQVRLLPLLAPGRPVSVTLTIEEAVQRGAYRRYSGRAVLESDTGRAAAEAVVSGYTEERFSPGETLRCEAVCSEPPKERELLSGPVRLRLVRLLPGDPLDSPHFSARLIRWRAFLADRIHILAPGETGEVLAAMLVGDRSRLSAGLNASFRRSGLSHLLVVSGLHLVILSRMVSLFLAPFVQERRRAFFLIGFCWGFALLTGAGSSVVRAAVMLTLAQIGDLLGRRGDTLTSLSAAGVLMAVQNPGAILSASFQLSFGAVAGIALLSAPFERLLAGKAPGAARSWLAANLSAGLAAQAGAAPALLASFGLFPLLGIAANLLVVGIIAPMMTLGLLSLLFSFVFPGLCAILLPACRGLALLLILTARFFSALPFAQLGISFCWQTAGLAGLLCLAVLLLARRPGGGVFRAALLGWCAVFLTAAVLSAALFRNHADLLITEKGAVSISRGTRAVVLGTPADIWEADALADALTRLGVWQIDGVLLSDGERAELPLFRLLGRFGGTRRVAASDSLTLRRFCGAARLIPCEPPGEALLFGAAELLREGGGYRTVFSEASLLKSEQECAIIGKYGRALPLGETIVHLRVRLEDIP</sequence>
<dbReference type="PANTHER" id="PTHR30619:SF1">
    <property type="entry name" value="RECOMBINATION PROTEIN 2"/>
    <property type="match status" value="1"/>
</dbReference>
<evidence type="ECO:0000313" key="9">
    <source>
        <dbReference type="Proteomes" id="UP000658131"/>
    </source>
</evidence>
<keyword evidence="5 6" id="KW-0472">Membrane</keyword>
<dbReference type="RefSeq" id="WP_262398909.1">
    <property type="nucleotide sequence ID" value="NZ_JACRTB010000003.1"/>
</dbReference>
<feature type="transmembrane region" description="Helical" evidence="6">
    <location>
        <begin position="68"/>
        <end position="86"/>
    </location>
</feature>
<name>A0ABR7NHD4_9FIRM</name>
<evidence type="ECO:0000256" key="1">
    <source>
        <dbReference type="ARBA" id="ARBA00004651"/>
    </source>
</evidence>
<accession>A0ABR7NHD4</accession>
<keyword evidence="2" id="KW-1003">Cell membrane</keyword>
<protein>
    <submittedName>
        <fullName evidence="8">ComEC/Rec2 family competence protein</fullName>
    </submittedName>
</protein>
<feature type="domain" description="ComEC/Rec2-related protein" evidence="7">
    <location>
        <begin position="224"/>
        <end position="489"/>
    </location>
</feature>
<feature type="transmembrane region" description="Helical" evidence="6">
    <location>
        <begin position="248"/>
        <end position="271"/>
    </location>
</feature>
<keyword evidence="3 6" id="KW-0812">Transmembrane</keyword>
<dbReference type="Pfam" id="PF03772">
    <property type="entry name" value="Competence"/>
    <property type="match status" value="1"/>
</dbReference>
<feature type="transmembrane region" description="Helical" evidence="6">
    <location>
        <begin position="464"/>
        <end position="489"/>
    </location>
</feature>
<proteinExistence type="predicted"/>
<feature type="transmembrane region" description="Helical" evidence="6">
    <location>
        <begin position="25"/>
        <end position="48"/>
    </location>
</feature>
<feature type="transmembrane region" description="Helical" evidence="6">
    <location>
        <begin position="345"/>
        <end position="364"/>
    </location>
</feature>
<keyword evidence="9" id="KW-1185">Reference proteome</keyword>
<dbReference type="NCBIfam" id="TIGR00360">
    <property type="entry name" value="ComEC_N-term"/>
    <property type="match status" value="1"/>
</dbReference>
<dbReference type="InterPro" id="IPR004477">
    <property type="entry name" value="ComEC_N"/>
</dbReference>
<evidence type="ECO:0000256" key="6">
    <source>
        <dbReference type="SAM" id="Phobius"/>
    </source>
</evidence>
<organism evidence="8 9">
    <name type="scientific">Yanshouia hominis</name>
    <dbReference type="NCBI Taxonomy" id="2763673"/>
    <lineage>
        <taxon>Bacteria</taxon>
        <taxon>Bacillati</taxon>
        <taxon>Bacillota</taxon>
        <taxon>Clostridia</taxon>
        <taxon>Eubacteriales</taxon>
        <taxon>Oscillospiraceae</taxon>
        <taxon>Yanshouia</taxon>
    </lineage>
</organism>
<evidence type="ECO:0000256" key="2">
    <source>
        <dbReference type="ARBA" id="ARBA00022475"/>
    </source>
</evidence>
<feature type="transmembrane region" description="Helical" evidence="6">
    <location>
        <begin position="501"/>
        <end position="519"/>
    </location>
</feature>
<gene>
    <name evidence="8" type="ORF">H8717_02390</name>
</gene>
<evidence type="ECO:0000259" key="7">
    <source>
        <dbReference type="Pfam" id="PF03772"/>
    </source>
</evidence>